<gene>
    <name evidence="1" type="ORF">GCM10023189_38080</name>
</gene>
<sequence>MENTSNPDQFSDALQQQVTAILVQHYETNLPELATDIKRLVVLGRTPEEIEALVQQWCPVGSRVPAHLYLLASYYKQILNQPN</sequence>
<comment type="caution">
    <text evidence="1">The sequence shown here is derived from an EMBL/GenBank/DDBJ whole genome shotgun (WGS) entry which is preliminary data.</text>
</comment>
<keyword evidence="2" id="KW-1185">Reference proteome</keyword>
<dbReference type="RefSeq" id="WP_345245948.1">
    <property type="nucleotide sequence ID" value="NZ_BAABHD010000066.1"/>
</dbReference>
<evidence type="ECO:0000313" key="2">
    <source>
        <dbReference type="Proteomes" id="UP001501175"/>
    </source>
</evidence>
<dbReference type="EMBL" id="BAABHD010000066">
    <property type="protein sequence ID" value="GAA4461965.1"/>
    <property type="molecule type" value="Genomic_DNA"/>
</dbReference>
<dbReference type="Proteomes" id="UP001501175">
    <property type="component" value="Unassembled WGS sequence"/>
</dbReference>
<evidence type="ECO:0000313" key="1">
    <source>
        <dbReference type="EMBL" id="GAA4461965.1"/>
    </source>
</evidence>
<reference evidence="2" key="1">
    <citation type="journal article" date="2019" name="Int. J. Syst. Evol. Microbiol.">
        <title>The Global Catalogue of Microorganisms (GCM) 10K type strain sequencing project: providing services to taxonomists for standard genome sequencing and annotation.</title>
        <authorList>
            <consortium name="The Broad Institute Genomics Platform"/>
            <consortium name="The Broad Institute Genome Sequencing Center for Infectious Disease"/>
            <person name="Wu L."/>
            <person name="Ma J."/>
        </authorList>
    </citation>
    <scope>NUCLEOTIDE SEQUENCE [LARGE SCALE GENOMIC DNA]</scope>
    <source>
        <strain evidence="2">JCM 17927</strain>
    </source>
</reference>
<name>A0ABP8N927_9BACT</name>
<protein>
    <submittedName>
        <fullName evidence="1">Uncharacterized protein</fullName>
    </submittedName>
</protein>
<organism evidence="1 2">
    <name type="scientific">Nibrella saemangeumensis</name>
    <dbReference type="NCBI Taxonomy" id="1084526"/>
    <lineage>
        <taxon>Bacteria</taxon>
        <taxon>Pseudomonadati</taxon>
        <taxon>Bacteroidota</taxon>
        <taxon>Cytophagia</taxon>
        <taxon>Cytophagales</taxon>
        <taxon>Spirosomataceae</taxon>
        <taxon>Nibrella</taxon>
    </lineage>
</organism>
<proteinExistence type="predicted"/>
<accession>A0ABP8N927</accession>